<reference evidence="3 4" key="1">
    <citation type="submission" date="2017-06" db="EMBL/GenBank/DDBJ databases">
        <authorList>
            <person name="Kim H.J."/>
            <person name="Triplett B.A."/>
        </authorList>
    </citation>
    <scope>NUCLEOTIDE SEQUENCE [LARGE SCALE GENOMIC DNA]</scope>
    <source>
        <strain evidence="3 4">CGMCC 4.5593</strain>
    </source>
</reference>
<protein>
    <submittedName>
        <fullName evidence="3">Diadenosine tetraphosphate (Ap4A) hydrolase</fullName>
    </submittedName>
</protein>
<dbReference type="Gene3D" id="3.30.428.10">
    <property type="entry name" value="HIT-like"/>
    <property type="match status" value="1"/>
</dbReference>
<proteinExistence type="predicted"/>
<keyword evidence="4" id="KW-1185">Reference proteome</keyword>
<evidence type="ECO:0000313" key="3">
    <source>
        <dbReference type="EMBL" id="SNT65290.1"/>
    </source>
</evidence>
<dbReference type="GO" id="GO:0016787">
    <property type="term" value="F:hydrolase activity"/>
    <property type="evidence" value="ECO:0007669"/>
    <property type="project" value="UniProtKB-KW"/>
</dbReference>
<name>A0A239PE32_9ACTN</name>
<dbReference type="PROSITE" id="PS51084">
    <property type="entry name" value="HIT_2"/>
    <property type="match status" value="1"/>
</dbReference>
<evidence type="ECO:0000256" key="1">
    <source>
        <dbReference type="PROSITE-ProRule" id="PRU00464"/>
    </source>
</evidence>
<sequence length="146" mass="15848">MDDCLICAKHRGQGPLVGPEIWRDDLVAVSHGTLGEGGALLGYLFVETLRHVGSLDALTDVEAAAVGSAARRAAIAIRSELDPEHVFSAVIGRGIPHFHQHVFPRHRGIPEETPWHESAYAPEAPRGDLAEVTALADRLRRYFTAV</sequence>
<dbReference type="SUPFAM" id="SSF54197">
    <property type="entry name" value="HIT-like"/>
    <property type="match status" value="1"/>
</dbReference>
<gene>
    <name evidence="3" type="ORF">SAMN05421812_12158</name>
</gene>
<dbReference type="OrthoDB" id="9784774at2"/>
<dbReference type="InterPro" id="IPR011146">
    <property type="entry name" value="HIT-like"/>
</dbReference>
<organism evidence="3 4">
    <name type="scientific">Asanoa hainanensis</name>
    <dbReference type="NCBI Taxonomy" id="560556"/>
    <lineage>
        <taxon>Bacteria</taxon>
        <taxon>Bacillati</taxon>
        <taxon>Actinomycetota</taxon>
        <taxon>Actinomycetes</taxon>
        <taxon>Micromonosporales</taxon>
        <taxon>Micromonosporaceae</taxon>
        <taxon>Asanoa</taxon>
    </lineage>
</organism>
<keyword evidence="3" id="KW-0378">Hydrolase</keyword>
<accession>A0A239PE32</accession>
<dbReference type="RefSeq" id="WP_089254985.1">
    <property type="nucleotide sequence ID" value="NZ_FZPH01000021.1"/>
</dbReference>
<dbReference type="AlphaFoldDB" id="A0A239PE32"/>
<evidence type="ECO:0000313" key="4">
    <source>
        <dbReference type="Proteomes" id="UP000198362"/>
    </source>
</evidence>
<dbReference type="Proteomes" id="UP000198362">
    <property type="component" value="Unassembled WGS sequence"/>
</dbReference>
<dbReference type="InterPro" id="IPR036265">
    <property type="entry name" value="HIT-like_sf"/>
</dbReference>
<evidence type="ECO:0000259" key="2">
    <source>
        <dbReference type="PROSITE" id="PS51084"/>
    </source>
</evidence>
<dbReference type="EMBL" id="FZPH01000021">
    <property type="protein sequence ID" value="SNT65290.1"/>
    <property type="molecule type" value="Genomic_DNA"/>
</dbReference>
<feature type="domain" description="HIT" evidence="2">
    <location>
        <begin position="42"/>
        <end position="115"/>
    </location>
</feature>
<feature type="short sequence motif" description="Histidine triad motif" evidence="1">
    <location>
        <begin position="97"/>
        <end position="101"/>
    </location>
</feature>